<dbReference type="SUPFAM" id="SSF46785">
    <property type="entry name" value="Winged helix' DNA-binding domain"/>
    <property type="match status" value="1"/>
</dbReference>
<dbReference type="GO" id="GO:0046983">
    <property type="term" value="F:protein dimerization activity"/>
    <property type="evidence" value="ECO:0007669"/>
    <property type="project" value="InterPro"/>
</dbReference>
<reference evidence="10" key="1">
    <citation type="journal article" date="2020" name="PLoS Negl. Trop. Dis.">
        <title>High-quality nuclear genome for Sarcoptes scabiei-A critical resource for a neglected parasite.</title>
        <authorList>
            <person name="Korhonen P.K."/>
            <person name="Gasser R.B."/>
            <person name="Ma G."/>
            <person name="Wang T."/>
            <person name="Stroehlein A.J."/>
            <person name="Young N.D."/>
            <person name="Ang C.S."/>
            <person name="Fernando D.D."/>
            <person name="Lu H.C."/>
            <person name="Taylor S."/>
            <person name="Reynolds S.L."/>
            <person name="Mofiz E."/>
            <person name="Najaraj S.H."/>
            <person name="Gowda H."/>
            <person name="Madugundu A."/>
            <person name="Renuse S."/>
            <person name="Holt D."/>
            <person name="Pandey A."/>
            <person name="Papenfuss A.T."/>
            <person name="Fischer K."/>
        </authorList>
    </citation>
    <scope>NUCLEOTIDE SEQUENCE [LARGE SCALE GENOMIC DNA]</scope>
</reference>
<dbReference type="OMA" id="QDYHFNL"/>
<keyword evidence="10" id="KW-1185">Reference proteome</keyword>
<dbReference type="SUPFAM" id="SSF144074">
    <property type="entry name" value="E2F-DP heterodimerization region"/>
    <property type="match status" value="1"/>
</dbReference>
<evidence type="ECO:0000256" key="4">
    <source>
        <dbReference type="ARBA" id="ARBA00023163"/>
    </source>
</evidence>
<feature type="domain" description="E2F/DP family winged-helix DNA-binding" evidence="7">
    <location>
        <begin position="131"/>
        <end position="197"/>
    </location>
</feature>
<evidence type="ECO:0000259" key="7">
    <source>
        <dbReference type="SMART" id="SM01372"/>
    </source>
</evidence>
<feature type="compositionally biased region" description="Polar residues" evidence="6">
    <location>
        <begin position="518"/>
        <end position="527"/>
    </location>
</feature>
<dbReference type="AlphaFoldDB" id="A0A834VCG7"/>
<evidence type="ECO:0000313" key="10">
    <source>
        <dbReference type="Proteomes" id="UP000070412"/>
    </source>
</evidence>
<keyword evidence="2 5" id="KW-0805">Transcription regulation</keyword>
<comment type="subcellular location">
    <subcellularLocation>
        <location evidence="5">Nucleus</location>
    </subcellularLocation>
</comment>
<feature type="region of interest" description="Disordered" evidence="6">
    <location>
        <begin position="1"/>
        <end position="28"/>
    </location>
</feature>
<evidence type="ECO:0000313" key="8">
    <source>
        <dbReference type="EMBL" id="KAF7491701.1"/>
    </source>
</evidence>
<dbReference type="GO" id="GO:0000978">
    <property type="term" value="F:RNA polymerase II cis-regulatory region sequence-specific DNA binding"/>
    <property type="evidence" value="ECO:0007669"/>
    <property type="project" value="InterPro"/>
</dbReference>
<dbReference type="InterPro" id="IPR015633">
    <property type="entry name" value="E2F"/>
</dbReference>
<evidence type="ECO:0000256" key="3">
    <source>
        <dbReference type="ARBA" id="ARBA00023125"/>
    </source>
</evidence>
<feature type="region of interest" description="Disordered" evidence="6">
    <location>
        <begin position="418"/>
        <end position="481"/>
    </location>
</feature>
<dbReference type="InterPro" id="IPR032198">
    <property type="entry name" value="E2F_CC-MB"/>
</dbReference>
<evidence type="ECO:0000256" key="2">
    <source>
        <dbReference type="ARBA" id="ARBA00023015"/>
    </source>
</evidence>
<comment type="similarity">
    <text evidence="1 5">Belongs to the E2F/DP family.</text>
</comment>
<dbReference type="Gene3D" id="1.10.10.10">
    <property type="entry name" value="Winged helix-like DNA-binding domain superfamily/Winged helix DNA-binding domain"/>
    <property type="match status" value="1"/>
</dbReference>
<evidence type="ECO:0000256" key="1">
    <source>
        <dbReference type="ARBA" id="ARBA00010940"/>
    </source>
</evidence>
<evidence type="ECO:0000256" key="5">
    <source>
        <dbReference type="RuleBase" id="RU003796"/>
    </source>
</evidence>
<evidence type="ECO:0000313" key="9">
    <source>
        <dbReference type="EnsemblMetazoa" id="KAF7491701.1"/>
    </source>
</evidence>
<name>A0A834VCG7_SARSC</name>
<evidence type="ECO:0000256" key="6">
    <source>
        <dbReference type="SAM" id="MobiDB-lite"/>
    </source>
</evidence>
<dbReference type="FunFam" id="1.10.10.10:FF:000008">
    <property type="entry name" value="E2F transcription factor 1"/>
    <property type="match status" value="1"/>
</dbReference>
<dbReference type="GO" id="GO:0000981">
    <property type="term" value="F:DNA-binding transcription factor activity, RNA polymerase II-specific"/>
    <property type="evidence" value="ECO:0007669"/>
    <property type="project" value="TreeGrafter"/>
</dbReference>
<dbReference type="Pfam" id="PF16421">
    <property type="entry name" value="E2F_CC-MB"/>
    <property type="match status" value="1"/>
</dbReference>
<feature type="region of interest" description="Disordered" evidence="6">
    <location>
        <begin position="500"/>
        <end position="542"/>
    </location>
</feature>
<dbReference type="PANTHER" id="PTHR12081">
    <property type="entry name" value="TRANSCRIPTION FACTOR E2F"/>
    <property type="match status" value="1"/>
</dbReference>
<dbReference type="InterPro" id="IPR003316">
    <property type="entry name" value="E2F_WHTH_DNA-bd_dom"/>
</dbReference>
<dbReference type="GO" id="GO:0090575">
    <property type="term" value="C:RNA polymerase II transcription regulator complex"/>
    <property type="evidence" value="ECO:0007669"/>
    <property type="project" value="TreeGrafter"/>
</dbReference>
<protein>
    <submittedName>
        <fullName evidence="8">Transcription factor E2F4</fullName>
    </submittedName>
</protein>
<dbReference type="InterPro" id="IPR036388">
    <property type="entry name" value="WH-like_DNA-bd_sf"/>
</dbReference>
<dbReference type="SMART" id="SM01372">
    <property type="entry name" value="E2F_TDP"/>
    <property type="match status" value="1"/>
</dbReference>
<dbReference type="Proteomes" id="UP000070412">
    <property type="component" value="Unassembled WGS sequence"/>
</dbReference>
<dbReference type="PANTHER" id="PTHR12081:SF18">
    <property type="entry name" value="TRANSCRIPTION FACTOR E2F2-RELATED"/>
    <property type="match status" value="1"/>
</dbReference>
<feature type="compositionally biased region" description="Polar residues" evidence="6">
    <location>
        <begin position="500"/>
        <end position="511"/>
    </location>
</feature>
<dbReference type="Pfam" id="PF02319">
    <property type="entry name" value="WHD_E2F_TDP"/>
    <property type="match status" value="1"/>
</dbReference>
<dbReference type="OrthoDB" id="1743261at2759"/>
<dbReference type="InterPro" id="IPR037241">
    <property type="entry name" value="E2F-DP_heterodim"/>
</dbReference>
<feature type="compositionally biased region" description="Acidic residues" evidence="6">
    <location>
        <begin position="1"/>
        <end position="12"/>
    </location>
</feature>
<feature type="compositionally biased region" description="Basic residues" evidence="6">
    <location>
        <begin position="438"/>
        <end position="447"/>
    </location>
</feature>
<keyword evidence="4 5" id="KW-0804">Transcription</keyword>
<reference evidence="8" key="2">
    <citation type="submission" date="2020-01" db="EMBL/GenBank/DDBJ databases">
        <authorList>
            <person name="Korhonen P.K.K."/>
            <person name="Guangxu M.G."/>
            <person name="Wang T.W."/>
            <person name="Stroehlein A.J.S."/>
            <person name="Young N.D."/>
            <person name="Ang C.-S.A."/>
            <person name="Fernando D.W.F."/>
            <person name="Lu H.L."/>
            <person name="Taylor S.T."/>
            <person name="Ehtesham M.E.M."/>
            <person name="Najaraj S.H.N."/>
            <person name="Harsha G.H.G."/>
            <person name="Madugundu A.M."/>
            <person name="Renuse S.R."/>
            <person name="Holt D.H."/>
            <person name="Pandey A.P."/>
            <person name="Papenfuss A.P."/>
            <person name="Gasser R.B.G."/>
            <person name="Fischer K.F."/>
        </authorList>
    </citation>
    <scope>NUCLEOTIDE SEQUENCE</scope>
    <source>
        <strain evidence="8">SSS_KF_BRIS2020</strain>
    </source>
</reference>
<gene>
    <name evidence="8" type="ORF">SSS_8765</name>
</gene>
<dbReference type="EMBL" id="WVUK01000058">
    <property type="protein sequence ID" value="KAF7491701.1"/>
    <property type="molecule type" value="Genomic_DNA"/>
</dbReference>
<accession>A0A834VCG7</accession>
<proteinExistence type="inferred from homology"/>
<dbReference type="EnsemblMetazoa" id="SSS_8765s_mrna">
    <property type="protein sequence ID" value="KAF7491701.1"/>
    <property type="gene ID" value="SSS_8765"/>
</dbReference>
<keyword evidence="5" id="KW-0539">Nucleus</keyword>
<dbReference type="Gene3D" id="6.10.250.540">
    <property type="match status" value="1"/>
</dbReference>
<organism evidence="8">
    <name type="scientific">Sarcoptes scabiei</name>
    <name type="common">Itch mite</name>
    <name type="synonym">Acarus scabiei</name>
    <dbReference type="NCBI Taxonomy" id="52283"/>
    <lineage>
        <taxon>Eukaryota</taxon>
        <taxon>Metazoa</taxon>
        <taxon>Ecdysozoa</taxon>
        <taxon>Arthropoda</taxon>
        <taxon>Chelicerata</taxon>
        <taxon>Arachnida</taxon>
        <taxon>Acari</taxon>
        <taxon>Acariformes</taxon>
        <taxon>Sarcoptiformes</taxon>
        <taxon>Astigmata</taxon>
        <taxon>Psoroptidia</taxon>
        <taxon>Sarcoptoidea</taxon>
        <taxon>Sarcoptidae</taxon>
        <taxon>Sarcoptinae</taxon>
        <taxon>Sarcoptes</taxon>
    </lineage>
</organism>
<dbReference type="InterPro" id="IPR036390">
    <property type="entry name" value="WH_DNA-bd_sf"/>
</dbReference>
<sequence length="671" mass="77075">MASEDHDDEIDFDSPQMIDSTNIDQEQDSDCIIIEDSNQFQIAEENEMTIGQRETDLDTLNLRDLSKINENEDLITIDASPTAIHNSPVPSPSLSPLIQKNSSSMGKNFSNDLDQRSVFSDSNNILFSSTRHEKSLGLLTTKFVKLLQDAKNGVLDLKSAADILEVRQKRRIYDITNVLEGIGLIEKKSKNSIQWLGGGPGCNTREITDRLMLLKQELIDLDNKEIELDQYLAWSRQSLINIFEEQAYTNEKKYIYSTHEEICKIFDPDMTNIIIQSPPGTLIRVETMMKSMPKNDYSLKDLYSCRFLNDKEDDAYETHPFDSPKPFKKIRTLRKNGVYNQIYLKSDKDPINVMIVNKKSQKDEIKNELDGDYFSKAPYKHQKIARLKELINLQKLKNKHDSLQISKINFDAVINASSERKNSVENQQEIQKPEKKRSIPVRLRKNQKLLNSTQSKCDNKKKKDKEAPILPIRHLSPRRAAQHHLFCPTLRTRESTQKFASQILQSSNSSKNAKEPKSNQNDMLQNETSDEKSSIASETIYEDSTSLTEELMNLDEMTYEKLQTIDKANKNDYVETGKEIKQELLSNDSIRRLEDCENNHFDQNNENSKLLLESVAKRQPLSQVNLTLDIDDLVIPDVLLPFLRLSPPASVQDYHFNLSKNEGLSDLFSID</sequence>
<keyword evidence="3 5" id="KW-0238">DNA-binding</keyword>
<reference evidence="9" key="3">
    <citation type="submission" date="2022-06" db="UniProtKB">
        <authorList>
            <consortium name="EnsemblMetazoa"/>
        </authorList>
    </citation>
    <scope>IDENTIFICATION</scope>
</reference>